<protein>
    <submittedName>
        <fullName evidence="1">7195_t:CDS:1</fullName>
    </submittedName>
</protein>
<proteinExistence type="predicted"/>
<organism evidence="1 2">
    <name type="scientific">Funneliformis geosporum</name>
    <dbReference type="NCBI Taxonomy" id="1117311"/>
    <lineage>
        <taxon>Eukaryota</taxon>
        <taxon>Fungi</taxon>
        <taxon>Fungi incertae sedis</taxon>
        <taxon>Mucoromycota</taxon>
        <taxon>Glomeromycotina</taxon>
        <taxon>Glomeromycetes</taxon>
        <taxon>Glomerales</taxon>
        <taxon>Glomeraceae</taxon>
        <taxon>Funneliformis</taxon>
    </lineage>
</organism>
<comment type="caution">
    <text evidence="1">The sequence shown here is derived from an EMBL/GenBank/DDBJ whole genome shotgun (WGS) entry which is preliminary data.</text>
</comment>
<sequence>MSLLNIVTNAKKVAVYFRPIYFIVDYGSNISPNRLIGTSKLGSKASSLNESSCIEIIYEYQTLIKIYKVNERNNFTDNE</sequence>
<dbReference type="EMBL" id="CAMKVN010000663">
    <property type="protein sequence ID" value="CAI2170146.1"/>
    <property type="molecule type" value="Genomic_DNA"/>
</dbReference>
<accession>A0A9W4SIX2</accession>
<gene>
    <name evidence="1" type="ORF">FWILDA_LOCUS4436</name>
</gene>
<evidence type="ECO:0000313" key="1">
    <source>
        <dbReference type="EMBL" id="CAI2170146.1"/>
    </source>
</evidence>
<dbReference type="Proteomes" id="UP001153678">
    <property type="component" value="Unassembled WGS sequence"/>
</dbReference>
<evidence type="ECO:0000313" key="2">
    <source>
        <dbReference type="Proteomes" id="UP001153678"/>
    </source>
</evidence>
<reference evidence="1" key="1">
    <citation type="submission" date="2022-08" db="EMBL/GenBank/DDBJ databases">
        <authorList>
            <person name="Kallberg Y."/>
            <person name="Tangrot J."/>
            <person name="Rosling A."/>
        </authorList>
    </citation>
    <scope>NUCLEOTIDE SEQUENCE</scope>
    <source>
        <strain evidence="1">Wild A</strain>
    </source>
</reference>
<keyword evidence="2" id="KW-1185">Reference proteome</keyword>
<dbReference type="AlphaFoldDB" id="A0A9W4SIX2"/>
<name>A0A9W4SIX2_9GLOM</name>